<comment type="caution">
    <text evidence="7">The sequence shown here is derived from an EMBL/GenBank/DDBJ whole genome shotgun (WGS) entry which is preliminary data.</text>
</comment>
<dbReference type="PANTHER" id="PTHR31794:SF4">
    <property type="entry name" value="AUXIN EFFLUX TRANSPORTER FAMILY PROTEIN (EUROFUNG)"/>
    <property type="match status" value="1"/>
</dbReference>
<protein>
    <submittedName>
        <fullName evidence="7">Auxin efflux carrier</fullName>
    </submittedName>
</protein>
<name>A0AAN6VBW6_9PEZI</name>
<dbReference type="GO" id="GO:0016020">
    <property type="term" value="C:membrane"/>
    <property type="evidence" value="ECO:0007669"/>
    <property type="project" value="UniProtKB-SubCell"/>
</dbReference>
<sequence length="458" mass="50209">MASVGLSQAFLAAVQASLSVLLVMFYGGLAAHLKLIDRTHTQSISKICVRIFLPALLITKVGAELEAEHAWRYLVIVIWGIVCHVLSFLVGLAGHRCLGLPGWVTPSVLINNTTSYPLLLITALEETGILESLIVSNETAKDAMERAKSYFLIFSTISNCITFAVGPRLIDSEHVAEEEEGDDNVGGAANEDAHAGTSASDVEANEETRLVDSHRRPNPFASPHPYRRSSFLLSRPTRDQKQEQKPDHRRPWWIPRQRWHRFSPRVKWWLLFILDFFNAPLLGALIGAVIGLTPAFHRAFFNSSDEGGIFTAWLTSSLKSIGGLFVSLPVVVTGITLFCFTKEAKDNNESAIRLPYGAVAYVLCVRFIVWPAVSISVIYMLATKTALLGPDPILWFCLAMMPTGPSAQKLMALVQVAEGSKESEKQISKLLTISYLIAPILSLTVAGNLLACQAAIPS</sequence>
<feature type="transmembrane region" description="Helical" evidence="6">
    <location>
        <begin position="360"/>
        <end position="381"/>
    </location>
</feature>
<comment type="subcellular location">
    <subcellularLocation>
        <location evidence="1">Membrane</location>
        <topology evidence="1">Multi-pass membrane protein</topology>
    </subcellularLocation>
</comment>
<evidence type="ECO:0000256" key="3">
    <source>
        <dbReference type="ARBA" id="ARBA00022989"/>
    </source>
</evidence>
<feature type="transmembrane region" description="Helical" evidence="6">
    <location>
        <begin position="71"/>
        <end position="93"/>
    </location>
</feature>
<keyword evidence="3 6" id="KW-1133">Transmembrane helix</keyword>
<feature type="region of interest" description="Disordered" evidence="5">
    <location>
        <begin position="176"/>
        <end position="249"/>
    </location>
</feature>
<dbReference type="EMBL" id="MU857382">
    <property type="protein sequence ID" value="KAK4148450.1"/>
    <property type="molecule type" value="Genomic_DNA"/>
</dbReference>
<feature type="transmembrane region" description="Helical" evidence="6">
    <location>
        <begin position="268"/>
        <end position="292"/>
    </location>
</feature>
<keyword evidence="8" id="KW-1185">Reference proteome</keyword>
<keyword evidence="4 6" id="KW-0472">Membrane</keyword>
<feature type="transmembrane region" description="Helical" evidence="6">
    <location>
        <begin position="6"/>
        <end position="26"/>
    </location>
</feature>
<feature type="compositionally biased region" description="Basic and acidic residues" evidence="5">
    <location>
        <begin position="206"/>
        <end position="215"/>
    </location>
</feature>
<dbReference type="GO" id="GO:0005783">
    <property type="term" value="C:endoplasmic reticulum"/>
    <property type="evidence" value="ECO:0007669"/>
    <property type="project" value="TreeGrafter"/>
</dbReference>
<keyword evidence="2 6" id="KW-0812">Transmembrane</keyword>
<reference evidence="7" key="1">
    <citation type="journal article" date="2023" name="Mol. Phylogenet. Evol.">
        <title>Genome-scale phylogeny and comparative genomics of the fungal order Sordariales.</title>
        <authorList>
            <person name="Hensen N."/>
            <person name="Bonometti L."/>
            <person name="Westerberg I."/>
            <person name="Brannstrom I.O."/>
            <person name="Guillou S."/>
            <person name="Cros-Aarteil S."/>
            <person name="Calhoun S."/>
            <person name="Haridas S."/>
            <person name="Kuo A."/>
            <person name="Mondo S."/>
            <person name="Pangilinan J."/>
            <person name="Riley R."/>
            <person name="LaButti K."/>
            <person name="Andreopoulos B."/>
            <person name="Lipzen A."/>
            <person name="Chen C."/>
            <person name="Yan M."/>
            <person name="Daum C."/>
            <person name="Ng V."/>
            <person name="Clum A."/>
            <person name="Steindorff A."/>
            <person name="Ohm R.A."/>
            <person name="Martin F."/>
            <person name="Silar P."/>
            <person name="Natvig D.O."/>
            <person name="Lalanne C."/>
            <person name="Gautier V."/>
            <person name="Ament-Velasquez S.L."/>
            <person name="Kruys A."/>
            <person name="Hutchinson M.I."/>
            <person name="Powell A.J."/>
            <person name="Barry K."/>
            <person name="Miller A.N."/>
            <person name="Grigoriev I.V."/>
            <person name="Debuchy R."/>
            <person name="Gladieux P."/>
            <person name="Hiltunen Thoren M."/>
            <person name="Johannesson H."/>
        </authorList>
    </citation>
    <scope>NUCLEOTIDE SEQUENCE</scope>
    <source>
        <strain evidence="7">CBS 538.74</strain>
    </source>
</reference>
<reference evidence="7" key="2">
    <citation type="submission" date="2023-05" db="EMBL/GenBank/DDBJ databases">
        <authorList>
            <consortium name="Lawrence Berkeley National Laboratory"/>
            <person name="Steindorff A."/>
            <person name="Hensen N."/>
            <person name="Bonometti L."/>
            <person name="Westerberg I."/>
            <person name="Brannstrom I.O."/>
            <person name="Guillou S."/>
            <person name="Cros-Aarteil S."/>
            <person name="Calhoun S."/>
            <person name="Haridas S."/>
            <person name="Kuo A."/>
            <person name="Mondo S."/>
            <person name="Pangilinan J."/>
            <person name="Riley R."/>
            <person name="Labutti K."/>
            <person name="Andreopoulos B."/>
            <person name="Lipzen A."/>
            <person name="Chen C."/>
            <person name="Yanf M."/>
            <person name="Daum C."/>
            <person name="Ng V."/>
            <person name="Clum A."/>
            <person name="Ohm R."/>
            <person name="Martin F."/>
            <person name="Silar P."/>
            <person name="Natvig D."/>
            <person name="Lalanne C."/>
            <person name="Gautier V."/>
            <person name="Ament-Velasquez S.L."/>
            <person name="Kruys A."/>
            <person name="Hutchinson M.I."/>
            <person name="Powell A.J."/>
            <person name="Barry K."/>
            <person name="Miller A.N."/>
            <person name="Grigoriev I.V."/>
            <person name="Debuchy R."/>
            <person name="Gladieux P."/>
            <person name="Thoren M.H."/>
            <person name="Johannesson H."/>
        </authorList>
    </citation>
    <scope>NUCLEOTIDE SEQUENCE</scope>
    <source>
        <strain evidence="7">CBS 538.74</strain>
    </source>
</reference>
<evidence type="ECO:0000313" key="7">
    <source>
        <dbReference type="EMBL" id="KAK4148450.1"/>
    </source>
</evidence>
<feature type="transmembrane region" description="Helical" evidence="6">
    <location>
        <begin position="321"/>
        <end position="340"/>
    </location>
</feature>
<evidence type="ECO:0000256" key="4">
    <source>
        <dbReference type="ARBA" id="ARBA00023136"/>
    </source>
</evidence>
<accession>A0AAN6VBW6</accession>
<evidence type="ECO:0000256" key="5">
    <source>
        <dbReference type="SAM" id="MobiDB-lite"/>
    </source>
</evidence>
<evidence type="ECO:0000313" key="8">
    <source>
        <dbReference type="Proteomes" id="UP001302745"/>
    </source>
</evidence>
<evidence type="ECO:0000256" key="1">
    <source>
        <dbReference type="ARBA" id="ARBA00004141"/>
    </source>
</evidence>
<gene>
    <name evidence="7" type="ORF">C8A00DRAFT_38979</name>
</gene>
<feature type="transmembrane region" description="Helical" evidence="6">
    <location>
        <begin position="435"/>
        <end position="456"/>
    </location>
</feature>
<dbReference type="GO" id="GO:0055085">
    <property type="term" value="P:transmembrane transport"/>
    <property type="evidence" value="ECO:0007669"/>
    <property type="project" value="InterPro"/>
</dbReference>
<organism evidence="7 8">
    <name type="scientific">Chaetomidium leptoderma</name>
    <dbReference type="NCBI Taxonomy" id="669021"/>
    <lineage>
        <taxon>Eukaryota</taxon>
        <taxon>Fungi</taxon>
        <taxon>Dikarya</taxon>
        <taxon>Ascomycota</taxon>
        <taxon>Pezizomycotina</taxon>
        <taxon>Sordariomycetes</taxon>
        <taxon>Sordariomycetidae</taxon>
        <taxon>Sordariales</taxon>
        <taxon>Chaetomiaceae</taxon>
        <taxon>Chaetomidium</taxon>
    </lineage>
</organism>
<proteinExistence type="predicted"/>
<dbReference type="InterPro" id="IPR004776">
    <property type="entry name" value="Mem_transp_PIN-like"/>
</dbReference>
<dbReference type="Proteomes" id="UP001302745">
    <property type="component" value="Unassembled WGS sequence"/>
</dbReference>
<evidence type="ECO:0000256" key="6">
    <source>
        <dbReference type="SAM" id="Phobius"/>
    </source>
</evidence>
<dbReference type="AlphaFoldDB" id="A0AAN6VBW6"/>
<evidence type="ECO:0000256" key="2">
    <source>
        <dbReference type="ARBA" id="ARBA00022692"/>
    </source>
</evidence>
<feature type="compositionally biased region" description="Basic and acidic residues" evidence="5">
    <location>
        <begin position="236"/>
        <end position="249"/>
    </location>
</feature>
<dbReference type="PANTHER" id="PTHR31794">
    <property type="entry name" value="AUXIN EFFLUX TRANSPORTER FAMILY PROTEIN (EUROFUNG)"/>
    <property type="match status" value="1"/>
</dbReference>
<dbReference type="Pfam" id="PF03547">
    <property type="entry name" value="Mem_trans"/>
    <property type="match status" value="1"/>
</dbReference>